<dbReference type="AlphaFoldDB" id="A0A453KG71"/>
<dbReference type="Gene3D" id="3.40.50.1820">
    <property type="entry name" value="alpha/beta hydrolase"/>
    <property type="match status" value="1"/>
</dbReference>
<reference evidence="1" key="3">
    <citation type="journal article" date="2017" name="Nature">
        <title>Genome sequence of the progenitor of the wheat D genome Aegilops tauschii.</title>
        <authorList>
            <person name="Luo M.C."/>
            <person name="Gu Y.Q."/>
            <person name="Puiu D."/>
            <person name="Wang H."/>
            <person name="Twardziok S.O."/>
            <person name="Deal K.R."/>
            <person name="Huo N."/>
            <person name="Zhu T."/>
            <person name="Wang L."/>
            <person name="Wang Y."/>
            <person name="McGuire P.E."/>
            <person name="Liu S."/>
            <person name="Long H."/>
            <person name="Ramasamy R.K."/>
            <person name="Rodriguez J.C."/>
            <person name="Van S.L."/>
            <person name="Yuan L."/>
            <person name="Wang Z."/>
            <person name="Xia Z."/>
            <person name="Xiao L."/>
            <person name="Anderson O.D."/>
            <person name="Ouyang S."/>
            <person name="Liang Y."/>
            <person name="Zimin A.V."/>
            <person name="Pertea G."/>
            <person name="Qi P."/>
            <person name="Bennetzen J.L."/>
            <person name="Dai X."/>
            <person name="Dawson M.W."/>
            <person name="Muller H.G."/>
            <person name="Kugler K."/>
            <person name="Rivarola-Duarte L."/>
            <person name="Spannagl M."/>
            <person name="Mayer K.F.X."/>
            <person name="Lu F.H."/>
            <person name="Bevan M.W."/>
            <person name="Leroy P."/>
            <person name="Li P."/>
            <person name="You F.M."/>
            <person name="Sun Q."/>
            <person name="Liu Z."/>
            <person name="Lyons E."/>
            <person name="Wicker T."/>
            <person name="Salzberg S.L."/>
            <person name="Devos K.M."/>
            <person name="Dvorak J."/>
        </authorList>
    </citation>
    <scope>NUCLEOTIDE SEQUENCE [LARGE SCALE GENOMIC DNA]</scope>
    <source>
        <strain evidence="1">cv. AL8/78</strain>
    </source>
</reference>
<protein>
    <recommendedName>
        <fullName evidence="3">AB hydrolase-1 domain-containing protein</fullName>
    </recommendedName>
</protein>
<dbReference type="PANTHER" id="PTHR11005">
    <property type="entry name" value="LYSOSOMAL ACID LIPASE-RELATED"/>
    <property type="match status" value="1"/>
</dbReference>
<name>A0A453KG71_AEGTS</name>
<proteinExistence type="predicted"/>
<evidence type="ECO:0000313" key="1">
    <source>
        <dbReference type="EnsemblPlants" id="AET5Gv20402800.10"/>
    </source>
</evidence>
<dbReference type="InterPro" id="IPR029058">
    <property type="entry name" value="AB_hydrolase_fold"/>
</dbReference>
<keyword evidence="2" id="KW-1185">Reference proteome</keyword>
<dbReference type="SUPFAM" id="SSF53474">
    <property type="entry name" value="alpha/beta-Hydrolases"/>
    <property type="match status" value="1"/>
</dbReference>
<dbReference type="Gramene" id="AET5Gv20402800.10">
    <property type="protein sequence ID" value="AET5Gv20402800.10"/>
    <property type="gene ID" value="AET5Gv20402800"/>
</dbReference>
<sequence>MLSYVYTVRQSKILYVGHSQGTIMGLAAFTLPEITKMISAAALLCPISYLDHVSASFVLRAVGMHLDQMLLTMGFHQLNFRSDMGVQIVDSIC</sequence>
<reference evidence="2" key="2">
    <citation type="journal article" date="2017" name="Nat. Plants">
        <title>The Aegilops tauschii genome reveals multiple impacts of transposons.</title>
        <authorList>
            <person name="Zhao G."/>
            <person name="Zou C."/>
            <person name="Li K."/>
            <person name="Wang K."/>
            <person name="Li T."/>
            <person name="Gao L."/>
            <person name="Zhang X."/>
            <person name="Wang H."/>
            <person name="Yang Z."/>
            <person name="Liu X."/>
            <person name="Jiang W."/>
            <person name="Mao L."/>
            <person name="Kong X."/>
            <person name="Jiao Y."/>
            <person name="Jia J."/>
        </authorList>
    </citation>
    <scope>NUCLEOTIDE SEQUENCE [LARGE SCALE GENOMIC DNA]</scope>
    <source>
        <strain evidence="2">cv. AL8/78</strain>
    </source>
</reference>
<reference evidence="1" key="5">
    <citation type="journal article" date="2021" name="G3 (Bethesda)">
        <title>Aegilops tauschii genome assembly Aet v5.0 features greater sequence contiguity and improved annotation.</title>
        <authorList>
            <person name="Wang L."/>
            <person name="Zhu T."/>
            <person name="Rodriguez J.C."/>
            <person name="Deal K.R."/>
            <person name="Dubcovsky J."/>
            <person name="McGuire P.E."/>
            <person name="Lux T."/>
            <person name="Spannagl M."/>
            <person name="Mayer K.F.X."/>
            <person name="Baldrich P."/>
            <person name="Meyers B.C."/>
            <person name="Huo N."/>
            <person name="Gu Y.Q."/>
            <person name="Zhou H."/>
            <person name="Devos K.M."/>
            <person name="Bennetzen J.L."/>
            <person name="Unver T."/>
            <person name="Budak H."/>
            <person name="Gulick P.J."/>
            <person name="Galiba G."/>
            <person name="Kalapos B."/>
            <person name="Nelson D.R."/>
            <person name="Li P."/>
            <person name="You F.M."/>
            <person name="Luo M.C."/>
            <person name="Dvorak J."/>
        </authorList>
    </citation>
    <scope>NUCLEOTIDE SEQUENCE [LARGE SCALE GENOMIC DNA]</scope>
    <source>
        <strain evidence="1">cv. AL8/78</strain>
    </source>
</reference>
<dbReference type="Proteomes" id="UP000015105">
    <property type="component" value="Chromosome 5D"/>
</dbReference>
<reference evidence="2" key="1">
    <citation type="journal article" date="2014" name="Science">
        <title>Ancient hybridizations among the ancestral genomes of bread wheat.</title>
        <authorList>
            <consortium name="International Wheat Genome Sequencing Consortium,"/>
            <person name="Marcussen T."/>
            <person name="Sandve S.R."/>
            <person name="Heier L."/>
            <person name="Spannagl M."/>
            <person name="Pfeifer M."/>
            <person name="Jakobsen K.S."/>
            <person name="Wulff B.B."/>
            <person name="Steuernagel B."/>
            <person name="Mayer K.F."/>
            <person name="Olsen O.A."/>
        </authorList>
    </citation>
    <scope>NUCLEOTIDE SEQUENCE [LARGE SCALE GENOMIC DNA]</scope>
    <source>
        <strain evidence="2">cv. AL8/78</strain>
    </source>
</reference>
<reference evidence="1" key="4">
    <citation type="submission" date="2019-03" db="UniProtKB">
        <authorList>
            <consortium name="EnsemblPlants"/>
        </authorList>
    </citation>
    <scope>IDENTIFICATION</scope>
</reference>
<organism evidence="1 2">
    <name type="scientific">Aegilops tauschii subsp. strangulata</name>
    <name type="common">Goatgrass</name>
    <dbReference type="NCBI Taxonomy" id="200361"/>
    <lineage>
        <taxon>Eukaryota</taxon>
        <taxon>Viridiplantae</taxon>
        <taxon>Streptophyta</taxon>
        <taxon>Embryophyta</taxon>
        <taxon>Tracheophyta</taxon>
        <taxon>Spermatophyta</taxon>
        <taxon>Magnoliopsida</taxon>
        <taxon>Liliopsida</taxon>
        <taxon>Poales</taxon>
        <taxon>Poaceae</taxon>
        <taxon>BOP clade</taxon>
        <taxon>Pooideae</taxon>
        <taxon>Triticodae</taxon>
        <taxon>Triticeae</taxon>
        <taxon>Triticinae</taxon>
        <taxon>Aegilops</taxon>
    </lineage>
</organism>
<accession>A0A453KG71</accession>
<evidence type="ECO:0008006" key="3">
    <source>
        <dbReference type="Google" id="ProtNLM"/>
    </source>
</evidence>
<evidence type="ECO:0000313" key="2">
    <source>
        <dbReference type="Proteomes" id="UP000015105"/>
    </source>
</evidence>
<dbReference type="EnsemblPlants" id="AET5Gv20402800.10">
    <property type="protein sequence ID" value="AET5Gv20402800.10"/>
    <property type="gene ID" value="AET5Gv20402800"/>
</dbReference>